<reference evidence="2" key="1">
    <citation type="submission" date="2015-05" db="EMBL/GenBank/DDBJ databases">
        <title>Permanent draft genome of Rhodopirellula islandicus K833.</title>
        <authorList>
            <person name="Kizina J."/>
            <person name="Richter M."/>
            <person name="Glockner F.O."/>
            <person name="Harder J."/>
        </authorList>
    </citation>
    <scope>NUCLEOTIDE SEQUENCE [LARGE SCALE GENOMIC DNA]</scope>
    <source>
        <strain evidence="2">K833</strain>
    </source>
</reference>
<sequence length="118" mass="13253">MILDKANASMRVERSPCSQLKHHVVASRLSIAREGRFVSQHASQPKARFSTKLPFPPDNTGTPGAQTWQSRSQNCDTDRSSAFVITDLSRVFSSCRLHQTFILASHDSRFPSSHQRVE</sequence>
<feature type="compositionally biased region" description="Polar residues" evidence="1">
    <location>
        <begin position="59"/>
        <end position="73"/>
    </location>
</feature>
<protein>
    <submittedName>
        <fullName evidence="2">Uncharacterized protein</fullName>
    </submittedName>
</protein>
<gene>
    <name evidence="2" type="ORF">RISK_002265</name>
</gene>
<dbReference type="EMBL" id="LECT01000017">
    <property type="protein sequence ID" value="KLU05633.1"/>
    <property type="molecule type" value="Genomic_DNA"/>
</dbReference>
<dbReference type="Proteomes" id="UP000036367">
    <property type="component" value="Unassembled WGS sequence"/>
</dbReference>
<accession>A0A0J1BGH2</accession>
<dbReference type="PATRIC" id="fig|595434.4.peg.2164"/>
<organism evidence="2 3">
    <name type="scientific">Rhodopirellula islandica</name>
    <dbReference type="NCBI Taxonomy" id="595434"/>
    <lineage>
        <taxon>Bacteria</taxon>
        <taxon>Pseudomonadati</taxon>
        <taxon>Planctomycetota</taxon>
        <taxon>Planctomycetia</taxon>
        <taxon>Pirellulales</taxon>
        <taxon>Pirellulaceae</taxon>
        <taxon>Rhodopirellula</taxon>
    </lineage>
</organism>
<dbReference type="STRING" id="595434.RISK_002265"/>
<evidence type="ECO:0000256" key="1">
    <source>
        <dbReference type="SAM" id="MobiDB-lite"/>
    </source>
</evidence>
<proteinExistence type="predicted"/>
<dbReference type="AlphaFoldDB" id="A0A0J1BGH2"/>
<evidence type="ECO:0000313" key="2">
    <source>
        <dbReference type="EMBL" id="KLU05633.1"/>
    </source>
</evidence>
<feature type="region of interest" description="Disordered" evidence="1">
    <location>
        <begin position="37"/>
        <end position="73"/>
    </location>
</feature>
<name>A0A0J1BGH2_RHOIS</name>
<evidence type="ECO:0000313" key="3">
    <source>
        <dbReference type="Proteomes" id="UP000036367"/>
    </source>
</evidence>
<comment type="caution">
    <text evidence="2">The sequence shown here is derived from an EMBL/GenBank/DDBJ whole genome shotgun (WGS) entry which is preliminary data.</text>
</comment>
<keyword evidence="3" id="KW-1185">Reference proteome</keyword>